<gene>
    <name evidence="5" type="ORF">Ahy_B04g069563</name>
</gene>
<reference evidence="5 6" key="1">
    <citation type="submission" date="2019-01" db="EMBL/GenBank/DDBJ databases">
        <title>Sequencing of cultivated peanut Arachis hypogaea provides insights into genome evolution and oil improvement.</title>
        <authorList>
            <person name="Chen X."/>
        </authorList>
    </citation>
    <scope>NUCLEOTIDE SEQUENCE [LARGE SCALE GENOMIC DNA]</scope>
    <source>
        <strain evidence="6">cv. Fuhuasheng</strain>
        <tissue evidence="5">Leaves</tissue>
    </source>
</reference>
<evidence type="ECO:0000256" key="2">
    <source>
        <dbReference type="ARBA" id="ARBA00022704"/>
    </source>
</evidence>
<dbReference type="Gene3D" id="3.10.450.10">
    <property type="match status" value="1"/>
</dbReference>
<evidence type="ECO:0000256" key="1">
    <source>
        <dbReference type="ARBA" id="ARBA00022690"/>
    </source>
</evidence>
<dbReference type="Pfam" id="PF16845">
    <property type="entry name" value="SQAPI"/>
    <property type="match status" value="1"/>
</dbReference>
<dbReference type="EMBL" id="SDMP01000014">
    <property type="protein sequence ID" value="RYR12049.1"/>
    <property type="molecule type" value="Genomic_DNA"/>
</dbReference>
<evidence type="ECO:0000259" key="4">
    <source>
        <dbReference type="Pfam" id="PF16845"/>
    </source>
</evidence>
<keyword evidence="3" id="KW-0732">Signal</keyword>
<evidence type="ECO:0000313" key="6">
    <source>
        <dbReference type="Proteomes" id="UP000289738"/>
    </source>
</evidence>
<proteinExistence type="predicted"/>
<dbReference type="InterPro" id="IPR046350">
    <property type="entry name" value="Cystatin_sf"/>
</dbReference>
<feature type="signal peptide" evidence="3">
    <location>
        <begin position="1"/>
        <end position="32"/>
    </location>
</feature>
<evidence type="ECO:0000256" key="3">
    <source>
        <dbReference type="SAM" id="SignalP"/>
    </source>
</evidence>
<dbReference type="Proteomes" id="UP000289738">
    <property type="component" value="Chromosome B04"/>
</dbReference>
<keyword evidence="6" id="KW-1185">Reference proteome</keyword>
<accession>A0A444ZD06</accession>
<dbReference type="AlphaFoldDB" id="A0A444ZD06"/>
<organism evidence="5 6">
    <name type="scientific">Arachis hypogaea</name>
    <name type="common">Peanut</name>
    <dbReference type="NCBI Taxonomy" id="3818"/>
    <lineage>
        <taxon>Eukaryota</taxon>
        <taxon>Viridiplantae</taxon>
        <taxon>Streptophyta</taxon>
        <taxon>Embryophyta</taxon>
        <taxon>Tracheophyta</taxon>
        <taxon>Spermatophyta</taxon>
        <taxon>Magnoliopsida</taxon>
        <taxon>eudicotyledons</taxon>
        <taxon>Gunneridae</taxon>
        <taxon>Pentapetalae</taxon>
        <taxon>rosids</taxon>
        <taxon>fabids</taxon>
        <taxon>Fabales</taxon>
        <taxon>Fabaceae</taxon>
        <taxon>Papilionoideae</taxon>
        <taxon>50 kb inversion clade</taxon>
        <taxon>dalbergioids sensu lato</taxon>
        <taxon>Dalbergieae</taxon>
        <taxon>Pterocarpus clade</taxon>
        <taxon>Arachis</taxon>
    </lineage>
</organism>
<dbReference type="PANTHER" id="PTHR47364">
    <property type="entry name" value="CYSTEINE PROTEINASE INHIBITOR 5"/>
    <property type="match status" value="1"/>
</dbReference>
<dbReference type="InterPro" id="IPR000010">
    <property type="entry name" value="Cystatin_dom"/>
</dbReference>
<name>A0A444ZD06_ARAHY</name>
<feature type="chain" id="PRO_5019155872" description="Cystatin domain-containing protein" evidence="3">
    <location>
        <begin position="33"/>
        <end position="118"/>
    </location>
</feature>
<dbReference type="SUPFAM" id="SSF54403">
    <property type="entry name" value="Cystatin/monellin"/>
    <property type="match status" value="1"/>
</dbReference>
<dbReference type="PANTHER" id="PTHR47364:SF2">
    <property type="entry name" value="CYSTEINE PROTEINASE INHIBITOR 5"/>
    <property type="match status" value="1"/>
</dbReference>
<protein>
    <recommendedName>
        <fullName evidence="4">Cystatin domain-containing protein</fullName>
    </recommendedName>
</protein>
<keyword evidence="2" id="KW-0789">Thiol protease inhibitor</keyword>
<sequence length="118" mass="13098">MAFTAVSSKEGSMRSYCHIMLFLVLLAPINLNVEEPWVIEMANFAVTEHNKRSNANLKLAQVLSCGAVSASPISNIYTLRLLANDGVETHKYTAQLIQMFLSSTYNLQSFELAPFTPL</sequence>
<dbReference type="GO" id="GO:0004869">
    <property type="term" value="F:cysteine-type endopeptidase inhibitor activity"/>
    <property type="evidence" value="ECO:0007669"/>
    <property type="project" value="UniProtKB-KW"/>
</dbReference>
<keyword evidence="1" id="KW-0646">Protease inhibitor</keyword>
<evidence type="ECO:0000313" key="5">
    <source>
        <dbReference type="EMBL" id="RYR12049.1"/>
    </source>
</evidence>
<feature type="domain" description="Cystatin" evidence="4">
    <location>
        <begin position="32"/>
        <end position="111"/>
    </location>
</feature>
<comment type="caution">
    <text evidence="5">The sequence shown here is derived from an EMBL/GenBank/DDBJ whole genome shotgun (WGS) entry which is preliminary data.</text>
</comment>